<evidence type="ECO:0000256" key="2">
    <source>
        <dbReference type="ARBA" id="ARBA00012247"/>
    </source>
</evidence>
<keyword evidence="10" id="KW-1185">Reference proteome</keyword>
<evidence type="ECO:0000256" key="5">
    <source>
        <dbReference type="ARBA" id="ARBA00022801"/>
    </source>
</evidence>
<gene>
    <name evidence="9" type="ORF">GCM10023340_17420</name>
</gene>
<reference evidence="10" key="1">
    <citation type="journal article" date="2019" name="Int. J. Syst. Evol. Microbiol.">
        <title>The Global Catalogue of Microorganisms (GCM) 10K type strain sequencing project: providing services to taxonomists for standard genome sequencing and annotation.</title>
        <authorList>
            <consortium name="The Broad Institute Genomics Platform"/>
            <consortium name="The Broad Institute Genome Sequencing Center for Infectious Disease"/>
            <person name="Wu L."/>
            <person name="Ma J."/>
        </authorList>
    </citation>
    <scope>NUCLEOTIDE SEQUENCE [LARGE SCALE GENOMIC DNA]</scope>
    <source>
        <strain evidence="10">JCM 18459</strain>
    </source>
</reference>
<sequence length="373" mass="41090">MTLLAPSAPATAAPAPTERPAPSVEKRADATKTTSVQQLRRPLVFGHRGASGYRPEHTLASYELAIRLGADYVEPDLVSTKDGVLVARHENEIGGTTDVADHPEFAPRKTTKTIDGVAVTGWFTEDFTLAELKTLRAKERIPATRPGNTRYDGRFEVPTLVEVIKLVRTWERRLGTKIGIAPETKHPTYFDSIGLSLEEPLLRTLHRFGLDKKKSKVVIQSFEVTNLRELNYETDLPLVQLTGATGGPFDLKDEGTTYADIVSRDGLKRVARYAEWVGPDKAQVMPRNAAGATTTPSALVRDAHRAGVRVVVYTVRDENQFLPTNFRVGTDPNAKGDVLGELEQLFDAGVDGVFCDFPDSGVNARDWWVADQR</sequence>
<evidence type="ECO:0000256" key="3">
    <source>
        <dbReference type="ARBA" id="ARBA00022729"/>
    </source>
</evidence>
<protein>
    <recommendedName>
        <fullName evidence="2">glycerophosphodiester phosphodiesterase</fullName>
        <ecNumber evidence="2">3.1.4.46</ecNumber>
    </recommendedName>
</protein>
<comment type="catalytic activity">
    <reaction evidence="6">
        <text>a sn-glycero-3-phosphodiester + H2O = an alcohol + sn-glycerol 3-phosphate + H(+)</text>
        <dbReference type="Rhea" id="RHEA:12969"/>
        <dbReference type="ChEBI" id="CHEBI:15377"/>
        <dbReference type="ChEBI" id="CHEBI:15378"/>
        <dbReference type="ChEBI" id="CHEBI:30879"/>
        <dbReference type="ChEBI" id="CHEBI:57597"/>
        <dbReference type="ChEBI" id="CHEBI:83408"/>
        <dbReference type="EC" id="3.1.4.46"/>
    </reaction>
</comment>
<dbReference type="PANTHER" id="PTHR43620:SF7">
    <property type="entry name" value="GLYCEROPHOSPHODIESTER PHOSPHODIESTERASE GDPD5-RELATED"/>
    <property type="match status" value="1"/>
</dbReference>
<proteinExistence type="inferred from homology"/>
<evidence type="ECO:0000256" key="4">
    <source>
        <dbReference type="ARBA" id="ARBA00022798"/>
    </source>
</evidence>
<evidence type="ECO:0000313" key="10">
    <source>
        <dbReference type="Proteomes" id="UP001500221"/>
    </source>
</evidence>
<name>A0ABP9PJJ8_9ACTN</name>
<dbReference type="PROSITE" id="PS51704">
    <property type="entry name" value="GP_PDE"/>
    <property type="match status" value="1"/>
</dbReference>
<accession>A0ABP9PJJ8</accession>
<dbReference type="EC" id="3.1.4.46" evidence="2"/>
<dbReference type="InterPro" id="IPR017946">
    <property type="entry name" value="PLC-like_Pdiesterase_TIM-brl"/>
</dbReference>
<evidence type="ECO:0000256" key="1">
    <source>
        <dbReference type="ARBA" id="ARBA00007277"/>
    </source>
</evidence>
<keyword evidence="3" id="KW-0732">Signal</keyword>
<feature type="domain" description="GP-PDE" evidence="8">
    <location>
        <begin position="42"/>
        <end position="365"/>
    </location>
</feature>
<evidence type="ECO:0000256" key="6">
    <source>
        <dbReference type="ARBA" id="ARBA00047512"/>
    </source>
</evidence>
<feature type="region of interest" description="Disordered" evidence="7">
    <location>
        <begin position="1"/>
        <end position="41"/>
    </location>
</feature>
<feature type="compositionally biased region" description="Low complexity" evidence="7">
    <location>
        <begin position="1"/>
        <end position="23"/>
    </location>
</feature>
<evidence type="ECO:0000313" key="9">
    <source>
        <dbReference type="EMBL" id="GAA5146467.1"/>
    </source>
</evidence>
<dbReference type="PANTHER" id="PTHR43620">
    <property type="entry name" value="GLYCEROPHOSPHORYL DIESTER PHOSPHODIESTERASE"/>
    <property type="match status" value="1"/>
</dbReference>
<keyword evidence="4" id="KW-0319">Glycerol metabolism</keyword>
<dbReference type="CDD" id="cd08602">
    <property type="entry name" value="GDPD_ScGlpQ1_like"/>
    <property type="match status" value="1"/>
</dbReference>
<dbReference type="Pfam" id="PF03009">
    <property type="entry name" value="GDPD"/>
    <property type="match status" value="1"/>
</dbReference>
<organism evidence="9 10">
    <name type="scientific">Nocardioides marinquilinus</name>
    <dbReference type="NCBI Taxonomy" id="1210400"/>
    <lineage>
        <taxon>Bacteria</taxon>
        <taxon>Bacillati</taxon>
        <taxon>Actinomycetota</taxon>
        <taxon>Actinomycetes</taxon>
        <taxon>Propionibacteriales</taxon>
        <taxon>Nocardioidaceae</taxon>
        <taxon>Nocardioides</taxon>
    </lineage>
</organism>
<keyword evidence="5" id="KW-0378">Hydrolase</keyword>
<dbReference type="InterPro" id="IPR030395">
    <property type="entry name" value="GP_PDE_dom"/>
</dbReference>
<dbReference type="Proteomes" id="UP001500221">
    <property type="component" value="Unassembled WGS sequence"/>
</dbReference>
<evidence type="ECO:0000259" key="8">
    <source>
        <dbReference type="PROSITE" id="PS51704"/>
    </source>
</evidence>
<evidence type="ECO:0000256" key="7">
    <source>
        <dbReference type="SAM" id="MobiDB-lite"/>
    </source>
</evidence>
<dbReference type="SUPFAM" id="SSF51695">
    <property type="entry name" value="PLC-like phosphodiesterases"/>
    <property type="match status" value="1"/>
</dbReference>
<comment type="caution">
    <text evidence="9">The sequence shown here is derived from an EMBL/GenBank/DDBJ whole genome shotgun (WGS) entry which is preliminary data.</text>
</comment>
<comment type="similarity">
    <text evidence="1">Belongs to the glycerophosphoryl diester phosphodiesterase family.</text>
</comment>
<dbReference type="EMBL" id="BAABKG010000002">
    <property type="protein sequence ID" value="GAA5146467.1"/>
    <property type="molecule type" value="Genomic_DNA"/>
</dbReference>
<dbReference type="Gene3D" id="3.20.20.190">
    <property type="entry name" value="Phosphatidylinositol (PI) phosphodiesterase"/>
    <property type="match status" value="1"/>
</dbReference>